<dbReference type="PANTHER" id="PTHR11710">
    <property type="entry name" value="40S RIBOSOMAL PROTEIN S19"/>
    <property type="match status" value="1"/>
</dbReference>
<accession>A0A7C3J4T0</accession>
<evidence type="ECO:0000256" key="2">
    <source>
        <dbReference type="ARBA" id="ARBA00022980"/>
    </source>
</evidence>
<comment type="subunit">
    <text evidence="4">Part of the 30S ribosomal subunit.</text>
</comment>
<dbReference type="GO" id="GO:0022627">
    <property type="term" value="C:cytosolic small ribosomal subunit"/>
    <property type="evidence" value="ECO:0007669"/>
    <property type="project" value="TreeGrafter"/>
</dbReference>
<dbReference type="GO" id="GO:0006412">
    <property type="term" value="P:translation"/>
    <property type="evidence" value="ECO:0007669"/>
    <property type="project" value="UniProtKB-UniRule"/>
</dbReference>
<name>A0A7C3J4T0_9CREN</name>
<dbReference type="Gene3D" id="1.10.10.10">
    <property type="entry name" value="Winged helix-like DNA-binding domain superfamily/Winged helix DNA-binding domain"/>
    <property type="match status" value="1"/>
</dbReference>
<dbReference type="SUPFAM" id="SSF46785">
    <property type="entry name" value="Winged helix' DNA-binding domain"/>
    <property type="match status" value="1"/>
</dbReference>
<proteinExistence type="inferred from homology"/>
<dbReference type="GO" id="GO:0003723">
    <property type="term" value="F:RNA binding"/>
    <property type="evidence" value="ECO:0007669"/>
    <property type="project" value="TreeGrafter"/>
</dbReference>
<dbReference type="GO" id="GO:0003735">
    <property type="term" value="F:structural constituent of ribosome"/>
    <property type="evidence" value="ECO:0007669"/>
    <property type="project" value="InterPro"/>
</dbReference>
<dbReference type="EMBL" id="DSTX01000002">
    <property type="protein sequence ID" value="HFK19958.1"/>
    <property type="molecule type" value="Genomic_DNA"/>
</dbReference>
<evidence type="ECO:0000256" key="3">
    <source>
        <dbReference type="ARBA" id="ARBA00023274"/>
    </source>
</evidence>
<evidence type="ECO:0000313" key="5">
    <source>
        <dbReference type="EMBL" id="HFK19958.1"/>
    </source>
</evidence>
<sequence>MPLAQNVPADKLITSLAAYLRENVKEVSPPTWSRYTKTGPQVSRVPSQNDFWYTRCASLLRRLYVDGPVGIERLRSAYSERTKKGMMNEHSVKAGGSSIRKALQQLEAAGLVSKASPKGRLLTDKGISAVDRVAYKIMKDMQKDMPELGKYMPVKMQ</sequence>
<organism evidence="5">
    <name type="scientific">Candidatus Methanomethylicus mesodigestus</name>
    <dbReference type="NCBI Taxonomy" id="1867258"/>
    <lineage>
        <taxon>Archaea</taxon>
        <taxon>Thermoproteota</taxon>
        <taxon>Methanosuratincolia</taxon>
        <taxon>Candidatus Methanomethylicales</taxon>
        <taxon>Candidatus Methanomethylicaceae</taxon>
        <taxon>Candidatus Methanomethylicus</taxon>
    </lineage>
</organism>
<keyword evidence="3 4" id="KW-0687">Ribonucleoprotein</keyword>
<dbReference type="HAMAP" id="MF_01474">
    <property type="entry name" value="Ribosomal_eS19"/>
    <property type="match status" value="1"/>
</dbReference>
<dbReference type="InterPro" id="IPR001266">
    <property type="entry name" value="Ribosomal_eS19"/>
</dbReference>
<dbReference type="InterPro" id="IPR036390">
    <property type="entry name" value="WH_DNA-bd_sf"/>
</dbReference>
<evidence type="ECO:0000256" key="4">
    <source>
        <dbReference type="HAMAP-Rule" id="MF_01474"/>
    </source>
</evidence>
<keyword evidence="2 4" id="KW-0689">Ribosomal protein</keyword>
<reference evidence="5" key="1">
    <citation type="journal article" date="2020" name="mSystems">
        <title>Genome- and Community-Level Interaction Insights into Carbon Utilization and Element Cycling Functions of Hydrothermarchaeota in Hydrothermal Sediment.</title>
        <authorList>
            <person name="Zhou Z."/>
            <person name="Liu Y."/>
            <person name="Xu W."/>
            <person name="Pan J."/>
            <person name="Luo Z.H."/>
            <person name="Li M."/>
        </authorList>
    </citation>
    <scope>NUCLEOTIDE SEQUENCE [LARGE SCALE GENOMIC DNA]</scope>
    <source>
        <strain evidence="5">SpSt-468</strain>
    </source>
</reference>
<dbReference type="InterPro" id="IPR027548">
    <property type="entry name" value="Ribosomal_eS19_archaeal"/>
</dbReference>
<dbReference type="NCBIfam" id="NF006811">
    <property type="entry name" value="PRK09333.1"/>
    <property type="match status" value="1"/>
</dbReference>
<comment type="function">
    <text evidence="4">May be involved in maturation of the 30S ribosomal subunit.</text>
</comment>
<gene>
    <name evidence="4" type="primary">rps19e</name>
    <name evidence="5" type="ORF">ENS19_01605</name>
</gene>
<protein>
    <recommendedName>
        <fullName evidence="4">Small ribosomal subunit protein eS19</fullName>
    </recommendedName>
</protein>
<dbReference type="GO" id="GO:0000028">
    <property type="term" value="P:ribosomal small subunit assembly"/>
    <property type="evidence" value="ECO:0007669"/>
    <property type="project" value="TreeGrafter"/>
</dbReference>
<dbReference type="AlphaFoldDB" id="A0A7C3J4T0"/>
<evidence type="ECO:0000256" key="1">
    <source>
        <dbReference type="ARBA" id="ARBA00010014"/>
    </source>
</evidence>
<comment type="similarity">
    <text evidence="1 4">Belongs to the eukaryotic ribosomal protein eS19 family.</text>
</comment>
<dbReference type="PANTHER" id="PTHR11710:SF0">
    <property type="entry name" value="40S RIBOSOMAL PROTEIN S19"/>
    <property type="match status" value="1"/>
</dbReference>
<dbReference type="Pfam" id="PF01090">
    <property type="entry name" value="Ribosomal_S19e"/>
    <property type="match status" value="1"/>
</dbReference>
<dbReference type="SMART" id="SM01413">
    <property type="entry name" value="Ribosomal_S19e"/>
    <property type="match status" value="1"/>
</dbReference>
<comment type="caution">
    <text evidence="5">The sequence shown here is derived from an EMBL/GenBank/DDBJ whole genome shotgun (WGS) entry which is preliminary data.</text>
</comment>
<dbReference type="InterPro" id="IPR036388">
    <property type="entry name" value="WH-like_DNA-bd_sf"/>
</dbReference>